<dbReference type="InterPro" id="IPR003680">
    <property type="entry name" value="Flavodoxin_fold"/>
</dbReference>
<dbReference type="Proteomes" id="UP000316798">
    <property type="component" value="Chromosome"/>
</dbReference>
<dbReference type="GO" id="GO:0005829">
    <property type="term" value="C:cytosol"/>
    <property type="evidence" value="ECO:0007669"/>
    <property type="project" value="TreeGrafter"/>
</dbReference>
<dbReference type="SUPFAM" id="SSF52218">
    <property type="entry name" value="Flavoproteins"/>
    <property type="match status" value="1"/>
</dbReference>
<evidence type="ECO:0000256" key="2">
    <source>
        <dbReference type="ARBA" id="ARBA00023002"/>
    </source>
</evidence>
<comment type="similarity">
    <text evidence="1">Belongs to the NAD(P)H dehydrogenase (quinone) family.</text>
</comment>
<protein>
    <submittedName>
        <fullName evidence="4">Flavodoxin family protein</fullName>
    </submittedName>
</protein>
<dbReference type="Pfam" id="PF02525">
    <property type="entry name" value="Flavodoxin_2"/>
    <property type="match status" value="1"/>
</dbReference>
<dbReference type="AlphaFoldDB" id="A0A515DA88"/>
<dbReference type="OrthoDB" id="9798454at2"/>
<evidence type="ECO:0000256" key="1">
    <source>
        <dbReference type="ARBA" id="ARBA00006252"/>
    </source>
</evidence>
<name>A0A515DA88_9BURK</name>
<organism evidence="4 5">
    <name type="scientific">Rhodoferax sediminis</name>
    <dbReference type="NCBI Taxonomy" id="2509614"/>
    <lineage>
        <taxon>Bacteria</taxon>
        <taxon>Pseudomonadati</taxon>
        <taxon>Pseudomonadota</taxon>
        <taxon>Betaproteobacteria</taxon>
        <taxon>Burkholderiales</taxon>
        <taxon>Comamonadaceae</taxon>
        <taxon>Rhodoferax</taxon>
    </lineage>
</organism>
<feature type="domain" description="Flavodoxin-like fold" evidence="3">
    <location>
        <begin position="4"/>
        <end position="182"/>
    </location>
</feature>
<keyword evidence="5" id="KW-1185">Reference proteome</keyword>
<dbReference type="PANTHER" id="PTHR10204:SF34">
    <property type="entry name" value="NAD(P)H DEHYDROGENASE [QUINONE] 1 ISOFORM 1"/>
    <property type="match status" value="1"/>
</dbReference>
<dbReference type="EMBL" id="CP035503">
    <property type="protein sequence ID" value="QDL37310.1"/>
    <property type="molecule type" value="Genomic_DNA"/>
</dbReference>
<dbReference type="RefSeq" id="WP_142818480.1">
    <property type="nucleotide sequence ID" value="NZ_CP035503.1"/>
</dbReference>
<evidence type="ECO:0000313" key="4">
    <source>
        <dbReference type="EMBL" id="QDL37310.1"/>
    </source>
</evidence>
<gene>
    <name evidence="4" type="ORF">EUB48_08485</name>
</gene>
<evidence type="ECO:0000313" key="5">
    <source>
        <dbReference type="Proteomes" id="UP000316798"/>
    </source>
</evidence>
<dbReference type="InterPro" id="IPR051545">
    <property type="entry name" value="NAD(P)H_dehydrogenase_qn"/>
</dbReference>
<sequence>MTSKRIVLIQGHPDMALPHLCHALAGAYAAGAQDAGHAVRWVNVAELDFPLLRSEIAWEEGTLPAGLQQAQDDIRWAEHIVLFFPLWLGDMPALLKAFLEQVARPGFAFERAAGGTAFTKKGLQGRSARVVVSMGMPALVYRWYFRAHSVKSLERNILGFVGIAPVHETLIGMAGNFKTDDGERWLAKLRRLGQRAQ</sequence>
<proteinExistence type="inferred from homology"/>
<dbReference type="PANTHER" id="PTHR10204">
    <property type="entry name" value="NAD P H OXIDOREDUCTASE-RELATED"/>
    <property type="match status" value="1"/>
</dbReference>
<keyword evidence="2" id="KW-0560">Oxidoreductase</keyword>
<accession>A0A515DA88</accession>
<dbReference type="GO" id="GO:0003955">
    <property type="term" value="F:NAD(P)H dehydrogenase (quinone) activity"/>
    <property type="evidence" value="ECO:0007669"/>
    <property type="project" value="TreeGrafter"/>
</dbReference>
<reference evidence="4 5" key="1">
    <citation type="submission" date="2019-01" db="EMBL/GenBank/DDBJ databases">
        <title>Genomic insights into a novel species Rhodoferax sp.</title>
        <authorList>
            <person name="Jin L."/>
        </authorList>
    </citation>
    <scope>NUCLEOTIDE SEQUENCE [LARGE SCALE GENOMIC DNA]</scope>
    <source>
        <strain evidence="4 5">CHu59-6-5</strain>
    </source>
</reference>
<dbReference type="Gene3D" id="3.40.50.360">
    <property type="match status" value="1"/>
</dbReference>
<dbReference type="InterPro" id="IPR029039">
    <property type="entry name" value="Flavoprotein-like_sf"/>
</dbReference>
<dbReference type="KEGG" id="rhf:EUB48_08485"/>
<evidence type="ECO:0000259" key="3">
    <source>
        <dbReference type="Pfam" id="PF02525"/>
    </source>
</evidence>